<dbReference type="Gene3D" id="1.10.8.60">
    <property type="match status" value="1"/>
</dbReference>
<dbReference type="GO" id="GO:0043565">
    <property type="term" value="F:sequence-specific DNA binding"/>
    <property type="evidence" value="ECO:0007669"/>
    <property type="project" value="InterPro"/>
</dbReference>
<evidence type="ECO:0000256" key="4">
    <source>
        <dbReference type="ARBA" id="ARBA00023163"/>
    </source>
</evidence>
<evidence type="ECO:0000256" key="1">
    <source>
        <dbReference type="ARBA" id="ARBA00022741"/>
    </source>
</evidence>
<comment type="caution">
    <text evidence="6">The sequence shown here is derived from an EMBL/GenBank/DDBJ whole genome shotgun (WGS) entry which is preliminary data.</text>
</comment>
<dbReference type="PROSITE" id="PS50045">
    <property type="entry name" value="SIGMA54_INTERACT_4"/>
    <property type="match status" value="1"/>
</dbReference>
<evidence type="ECO:0000259" key="5">
    <source>
        <dbReference type="PROSITE" id="PS50045"/>
    </source>
</evidence>
<dbReference type="GO" id="GO:0006355">
    <property type="term" value="P:regulation of DNA-templated transcription"/>
    <property type="evidence" value="ECO:0007669"/>
    <property type="project" value="InterPro"/>
</dbReference>
<dbReference type="InterPro" id="IPR002197">
    <property type="entry name" value="HTH_Fis"/>
</dbReference>
<reference evidence="6" key="1">
    <citation type="submission" date="2013-08" db="EMBL/GenBank/DDBJ databases">
        <authorList>
            <person name="Mendez C."/>
            <person name="Richter M."/>
            <person name="Ferrer M."/>
            <person name="Sanchez J."/>
        </authorList>
    </citation>
    <scope>NUCLEOTIDE SEQUENCE</scope>
</reference>
<feature type="domain" description="Sigma-54 factor interaction" evidence="5">
    <location>
        <begin position="1"/>
        <end position="69"/>
    </location>
</feature>
<dbReference type="InterPro" id="IPR058031">
    <property type="entry name" value="AAA_lid_NorR"/>
</dbReference>
<protein>
    <submittedName>
        <fullName evidence="6">Two component, sigma54 specific, transcriptional regulator, Fis family</fullName>
    </submittedName>
</protein>
<dbReference type="InterPro" id="IPR002078">
    <property type="entry name" value="Sigma_54_int"/>
</dbReference>
<evidence type="ECO:0000313" key="6">
    <source>
        <dbReference type="EMBL" id="EQD35370.1"/>
    </source>
</evidence>
<gene>
    <name evidence="6" type="ORF">B2A_12411</name>
</gene>
<dbReference type="PRINTS" id="PR01590">
    <property type="entry name" value="HTHFIS"/>
</dbReference>
<dbReference type="PANTHER" id="PTHR32071:SF100">
    <property type="entry name" value="RESPONSE REGULATOR PROTEIN PILR"/>
    <property type="match status" value="1"/>
</dbReference>
<dbReference type="PANTHER" id="PTHR32071">
    <property type="entry name" value="TRANSCRIPTIONAL REGULATORY PROTEIN"/>
    <property type="match status" value="1"/>
</dbReference>
<proteinExistence type="predicted"/>
<dbReference type="EMBL" id="AUZZ01008951">
    <property type="protein sequence ID" value="EQD35370.1"/>
    <property type="molecule type" value="Genomic_DNA"/>
</dbReference>
<dbReference type="SUPFAM" id="SSF52540">
    <property type="entry name" value="P-loop containing nucleoside triphosphate hydrolases"/>
    <property type="match status" value="1"/>
</dbReference>
<dbReference type="InterPro" id="IPR025944">
    <property type="entry name" value="Sigma_54_int_dom_CS"/>
</dbReference>
<name>T1A0K4_9ZZZZ</name>
<keyword evidence="1" id="KW-0547">Nucleotide-binding</keyword>
<dbReference type="SUPFAM" id="SSF46689">
    <property type="entry name" value="Homeodomain-like"/>
    <property type="match status" value="1"/>
</dbReference>
<organism evidence="6">
    <name type="scientific">mine drainage metagenome</name>
    <dbReference type="NCBI Taxonomy" id="410659"/>
    <lineage>
        <taxon>unclassified sequences</taxon>
        <taxon>metagenomes</taxon>
        <taxon>ecological metagenomes</taxon>
    </lineage>
</organism>
<dbReference type="InterPro" id="IPR009057">
    <property type="entry name" value="Homeodomain-like_sf"/>
</dbReference>
<keyword evidence="2" id="KW-0067">ATP-binding</keyword>
<dbReference type="Pfam" id="PF25601">
    <property type="entry name" value="AAA_lid_14"/>
    <property type="match status" value="1"/>
</dbReference>
<evidence type="ECO:0000256" key="3">
    <source>
        <dbReference type="ARBA" id="ARBA00023015"/>
    </source>
</evidence>
<sequence>MSTFILHIPPLRERREEIPYVLTQMSQQLALTHELEPVHFSPQMIAACVAYHWPGNLRELGNFVKRYLVIRDEPASLADLESKIPGYYQPVPERNSMVTATTSPDLKSMVRGLKDQAEMQAIRDTLAETKWNRRIAATRLNISYKALLYKIRQYNLSAPAQS</sequence>
<dbReference type="GO" id="GO:0005524">
    <property type="term" value="F:ATP binding"/>
    <property type="evidence" value="ECO:0007669"/>
    <property type="project" value="UniProtKB-KW"/>
</dbReference>
<dbReference type="AlphaFoldDB" id="T1A0K4"/>
<reference evidence="6" key="2">
    <citation type="journal article" date="2014" name="ISME J.">
        <title>Microbial stratification in low pH oxic and suboxic macroscopic growths along an acid mine drainage.</title>
        <authorList>
            <person name="Mendez-Garcia C."/>
            <person name="Mesa V."/>
            <person name="Sprenger R.R."/>
            <person name="Richter M."/>
            <person name="Diez M.S."/>
            <person name="Solano J."/>
            <person name="Bargiela R."/>
            <person name="Golyshina O.V."/>
            <person name="Manteca A."/>
            <person name="Ramos J.L."/>
            <person name="Gallego J.R."/>
            <person name="Llorente I."/>
            <person name="Martins Dos Santos V.A."/>
            <person name="Jensen O.N."/>
            <person name="Pelaez A.I."/>
            <person name="Sanchez J."/>
            <person name="Ferrer M."/>
        </authorList>
    </citation>
    <scope>NUCLEOTIDE SEQUENCE</scope>
</reference>
<dbReference type="Pfam" id="PF02954">
    <property type="entry name" value="HTH_8"/>
    <property type="match status" value="1"/>
</dbReference>
<keyword evidence="4" id="KW-0804">Transcription</keyword>
<evidence type="ECO:0000256" key="2">
    <source>
        <dbReference type="ARBA" id="ARBA00022840"/>
    </source>
</evidence>
<feature type="non-terminal residue" evidence="6">
    <location>
        <position position="162"/>
    </location>
</feature>
<dbReference type="InterPro" id="IPR027417">
    <property type="entry name" value="P-loop_NTPase"/>
</dbReference>
<keyword evidence="3" id="KW-0805">Transcription regulation</keyword>
<dbReference type="Gene3D" id="1.10.10.60">
    <property type="entry name" value="Homeodomain-like"/>
    <property type="match status" value="1"/>
</dbReference>
<dbReference type="PROSITE" id="PS00688">
    <property type="entry name" value="SIGMA54_INTERACT_3"/>
    <property type="match status" value="1"/>
</dbReference>
<accession>T1A0K4</accession>